<accession>A0ABS8VIQ8</accession>
<sequence length="51" mass="5515">GIGFCLATVCCSDCLLAAFDPLWQSVTRCNESATARHISLQQELTKQKAVS</sequence>
<feature type="non-terminal residue" evidence="2">
    <location>
        <position position="1"/>
    </location>
</feature>
<reference evidence="2 3" key="1">
    <citation type="journal article" date="2021" name="BMC Genomics">
        <title>Datura genome reveals duplications of psychoactive alkaloid biosynthetic genes and high mutation rate following tissue culture.</title>
        <authorList>
            <person name="Rajewski A."/>
            <person name="Carter-House D."/>
            <person name="Stajich J."/>
            <person name="Litt A."/>
        </authorList>
    </citation>
    <scope>NUCLEOTIDE SEQUENCE [LARGE SCALE GENOMIC DNA]</scope>
    <source>
        <strain evidence="2">AR-01</strain>
    </source>
</reference>
<gene>
    <name evidence="2" type="ORF">HAX54_036759</name>
</gene>
<proteinExistence type="predicted"/>
<keyword evidence="3" id="KW-1185">Reference proteome</keyword>
<dbReference type="Proteomes" id="UP000823775">
    <property type="component" value="Unassembled WGS sequence"/>
</dbReference>
<keyword evidence="1" id="KW-0732">Signal</keyword>
<evidence type="ECO:0000256" key="1">
    <source>
        <dbReference type="SAM" id="SignalP"/>
    </source>
</evidence>
<organism evidence="2 3">
    <name type="scientific">Datura stramonium</name>
    <name type="common">Jimsonweed</name>
    <name type="synonym">Common thornapple</name>
    <dbReference type="NCBI Taxonomy" id="4076"/>
    <lineage>
        <taxon>Eukaryota</taxon>
        <taxon>Viridiplantae</taxon>
        <taxon>Streptophyta</taxon>
        <taxon>Embryophyta</taxon>
        <taxon>Tracheophyta</taxon>
        <taxon>Spermatophyta</taxon>
        <taxon>Magnoliopsida</taxon>
        <taxon>eudicotyledons</taxon>
        <taxon>Gunneridae</taxon>
        <taxon>Pentapetalae</taxon>
        <taxon>asterids</taxon>
        <taxon>lamiids</taxon>
        <taxon>Solanales</taxon>
        <taxon>Solanaceae</taxon>
        <taxon>Solanoideae</taxon>
        <taxon>Datureae</taxon>
        <taxon>Datura</taxon>
    </lineage>
</organism>
<feature type="chain" id="PRO_5046309077" evidence="1">
    <location>
        <begin position="18"/>
        <end position="51"/>
    </location>
</feature>
<feature type="signal peptide" evidence="1">
    <location>
        <begin position="1"/>
        <end position="17"/>
    </location>
</feature>
<evidence type="ECO:0000313" key="3">
    <source>
        <dbReference type="Proteomes" id="UP000823775"/>
    </source>
</evidence>
<name>A0ABS8VIQ8_DATST</name>
<comment type="caution">
    <text evidence="2">The sequence shown here is derived from an EMBL/GenBank/DDBJ whole genome shotgun (WGS) entry which is preliminary data.</text>
</comment>
<protein>
    <submittedName>
        <fullName evidence="2">Uncharacterized protein</fullName>
    </submittedName>
</protein>
<evidence type="ECO:0000313" key="2">
    <source>
        <dbReference type="EMBL" id="MCD9646701.1"/>
    </source>
</evidence>
<dbReference type="EMBL" id="JACEIK010004896">
    <property type="protein sequence ID" value="MCD9646701.1"/>
    <property type="molecule type" value="Genomic_DNA"/>
</dbReference>